<sequence>MHSVMEGEDGADPHDVFVDLGVLIVEGRVPGKTRSHIKDSNHFIERLKTLVVEPQDILVSFDVISLFTRVLVSDTVERLGNIFSEDIVALFRHVLTTTYFQWSQMFYEQTDGVAMGSPLSPVVANFYMESFEEATLESAALKPACWFRYVDDTFVIWNHGRQALEDFLIHLNSHHTQIQFTMETEKDGQLPFLDVMVYRKENGSLGHKVYRKPTHTDRYLHNDSNHHPRQKRAMMKTLFDRANRVSDPQHLKQEIGHLMSTLEANGYSTAKIKRALKPRRQTPTDPRQGQTKRGTVFLPYYRQVTDRISKILQQHNVETIFTPTRQTRNCLRFQDTDILSSTPHFYARLHREAIEIHKHKNNFNRKEEGLKCKRAENFRKHMQLLWQNNIPLCIEVLLCADCACGQQKAQSPEVANLPSASDILLEQWMVTMASRRCGEAPLISVRSLFQAVRSQLHFSQLSAWWSRSGGASPSHVSYRVTVPGEAFASQFQRQPVQHSFPVAGISRGAAVKVSVRSLPRMAAVPSIRCPLHHHDAGAVEGAACWQPSADPLLGDSLLDPPQSLDLFARRYQSPSRCGSPSLEAPEHLMFGRGAAAAPARPQVGTARPLMGRWRDNSPPSPPLSSQNHRRLGRQGLARRRDTSATWQKPSLPEVNTVVAGLVDDRMQNPCTRPGKHHCRCAYDEDLDPPQQCKPPEHPVPAPVPGKPSSKTSTSSTPLPAPQRGEPPESSSTKPRLNLELSRREFEEVLSVLRDRNAPPSHTASKKLTPRTRRQELVYNVPSCLPSTSTSDKADLLMGAILRSNKTNSAVLSKCERTVADHCRTECGDDVPLDVSSVKERTQGVGAECDKKGDEDTPFLNRIREFFKSEIKSPYENGEGPCQPERPVPSALDKAKFRRSLDSAASMVFHCRTGLPLTSSPAPVRRGTTCFDFDSTLNSVSAIRRCMTEYETMLLSCLTGAVLVFVHSALFETVSAAPADDALSVSSDDAESESGARSPCSPGTGGPTLSPLGPSPLSLAPCASLLGSFEESVLNGRLEPVSTVQGFTADLGASGSFCPRHLMLPVTVFFYTIGDNDKVSTPYLGHINLGKKGYTVPRTGTIQVTLFNPLGTVVKMFVVMYDLADMPSNSQTFLRQRTLYMPANPTGKPPDNAQKWLRYLIHLRFSSSKSGRIYLHSDIRMIIFRKSDMDTATAHGIDMAYELRSFTHGPTNPKFSPRK</sequence>
<comment type="caution">
    <text evidence="4">The sequence shown here is derived from an EMBL/GenBank/DDBJ whole genome shotgun (WGS) entry which is preliminary data.</text>
</comment>
<feature type="region of interest" description="Disordered" evidence="2">
    <location>
        <begin position="689"/>
        <end position="740"/>
    </location>
</feature>
<dbReference type="InterPro" id="IPR051506">
    <property type="entry name" value="ATOS_Transcription_Regulators"/>
</dbReference>
<dbReference type="InterPro" id="IPR058912">
    <property type="entry name" value="HTH_animal"/>
</dbReference>
<organism evidence="4 5">
    <name type="scientific">Periplaneta americana</name>
    <name type="common">American cockroach</name>
    <name type="synonym">Blatta americana</name>
    <dbReference type="NCBI Taxonomy" id="6978"/>
    <lineage>
        <taxon>Eukaryota</taxon>
        <taxon>Metazoa</taxon>
        <taxon>Ecdysozoa</taxon>
        <taxon>Arthropoda</taxon>
        <taxon>Hexapoda</taxon>
        <taxon>Insecta</taxon>
        <taxon>Pterygota</taxon>
        <taxon>Neoptera</taxon>
        <taxon>Polyneoptera</taxon>
        <taxon>Dictyoptera</taxon>
        <taxon>Blattodea</taxon>
        <taxon>Blattoidea</taxon>
        <taxon>Blattidae</taxon>
        <taxon>Blattinae</taxon>
        <taxon>Periplaneta</taxon>
    </lineage>
</organism>
<dbReference type="InterPro" id="IPR025261">
    <property type="entry name" value="Atos-like_cons_dom"/>
</dbReference>
<dbReference type="Pfam" id="PF13915">
    <property type="entry name" value="DUF4210"/>
    <property type="match status" value="1"/>
</dbReference>
<evidence type="ECO:0000313" key="4">
    <source>
        <dbReference type="EMBL" id="KAJ4443885.1"/>
    </source>
</evidence>
<dbReference type="CDD" id="cd00304">
    <property type="entry name" value="RT_like"/>
    <property type="match status" value="1"/>
</dbReference>
<dbReference type="Pfam" id="PF26215">
    <property type="entry name" value="HTH_animal"/>
    <property type="match status" value="1"/>
</dbReference>
<protein>
    <recommendedName>
        <fullName evidence="3">Reverse transcriptase domain-containing protein</fullName>
    </recommendedName>
</protein>
<evidence type="ECO:0000259" key="3">
    <source>
        <dbReference type="PROSITE" id="PS50878"/>
    </source>
</evidence>
<feature type="region of interest" description="Disordered" evidence="2">
    <location>
        <begin position="982"/>
        <end position="1010"/>
    </location>
</feature>
<dbReference type="SMART" id="SM01177">
    <property type="entry name" value="DUF4210"/>
    <property type="match status" value="1"/>
</dbReference>
<dbReference type="PROSITE" id="PS50878">
    <property type="entry name" value="RT_POL"/>
    <property type="match status" value="1"/>
</dbReference>
<dbReference type="InterPro" id="IPR033473">
    <property type="entry name" value="Atos-like_C"/>
</dbReference>
<feature type="region of interest" description="Disordered" evidence="2">
    <location>
        <begin position="608"/>
        <end position="651"/>
    </location>
</feature>
<dbReference type="PANTHER" id="PTHR13199">
    <property type="entry name" value="GH03947P"/>
    <property type="match status" value="1"/>
</dbReference>
<feature type="domain" description="Reverse transcriptase" evidence="3">
    <location>
        <begin position="1"/>
        <end position="209"/>
    </location>
</feature>
<reference evidence="4 5" key="1">
    <citation type="journal article" date="2022" name="Allergy">
        <title>Genome assembly and annotation of Periplaneta americana reveal a comprehensive cockroach allergen profile.</title>
        <authorList>
            <person name="Wang L."/>
            <person name="Xiong Q."/>
            <person name="Saelim N."/>
            <person name="Wang L."/>
            <person name="Nong W."/>
            <person name="Wan A.T."/>
            <person name="Shi M."/>
            <person name="Liu X."/>
            <person name="Cao Q."/>
            <person name="Hui J.H.L."/>
            <person name="Sookrung N."/>
            <person name="Leung T.F."/>
            <person name="Tungtrongchitr A."/>
            <person name="Tsui S.K.W."/>
        </authorList>
    </citation>
    <scope>NUCLEOTIDE SEQUENCE [LARGE SCALE GENOMIC DNA]</scope>
    <source>
        <strain evidence="4">PWHHKU_190912</strain>
    </source>
</reference>
<gene>
    <name evidence="4" type="ORF">ANN_05672</name>
</gene>
<evidence type="ECO:0000256" key="2">
    <source>
        <dbReference type="SAM" id="MobiDB-lite"/>
    </source>
</evidence>
<dbReference type="Proteomes" id="UP001148838">
    <property type="component" value="Unassembled WGS sequence"/>
</dbReference>
<keyword evidence="5" id="KW-1185">Reference proteome</keyword>
<feature type="compositionally biased region" description="Low complexity" evidence="2">
    <location>
        <begin position="706"/>
        <end position="717"/>
    </location>
</feature>
<dbReference type="Pfam" id="PF13889">
    <property type="entry name" value="Chromosome_seg"/>
    <property type="match status" value="1"/>
</dbReference>
<evidence type="ECO:0000313" key="5">
    <source>
        <dbReference type="Proteomes" id="UP001148838"/>
    </source>
</evidence>
<name>A0ABQ8TDH2_PERAM</name>
<evidence type="ECO:0000256" key="1">
    <source>
        <dbReference type="ARBA" id="ARBA00034497"/>
    </source>
</evidence>
<proteinExistence type="inferred from homology"/>
<dbReference type="Pfam" id="PF00078">
    <property type="entry name" value="RVT_1"/>
    <property type="match status" value="1"/>
</dbReference>
<dbReference type="PANTHER" id="PTHR13199:SF11">
    <property type="entry name" value="PROTEIN ATOSSA"/>
    <property type="match status" value="1"/>
</dbReference>
<dbReference type="InterPro" id="IPR000477">
    <property type="entry name" value="RT_dom"/>
</dbReference>
<comment type="similarity">
    <text evidence="1">Belongs to the ATOS family.</text>
</comment>
<dbReference type="EMBL" id="JAJSOF020000013">
    <property type="protein sequence ID" value="KAJ4443885.1"/>
    <property type="molecule type" value="Genomic_DNA"/>
</dbReference>
<accession>A0ABQ8TDH2</accession>